<dbReference type="EMBL" id="KB008153">
    <property type="protein sequence ID" value="ELR11365.1"/>
    <property type="molecule type" value="Genomic_DNA"/>
</dbReference>
<reference evidence="2 3" key="1">
    <citation type="journal article" date="2013" name="Genome Biol.">
        <title>Genome of Acanthamoeba castellanii highlights extensive lateral gene transfer and early evolution of tyrosine kinase signaling.</title>
        <authorList>
            <person name="Clarke M."/>
            <person name="Lohan A.J."/>
            <person name="Liu B."/>
            <person name="Lagkouvardos I."/>
            <person name="Roy S."/>
            <person name="Zafar N."/>
            <person name="Bertelli C."/>
            <person name="Schilde C."/>
            <person name="Kianianmomeni A."/>
            <person name="Burglin T.R."/>
            <person name="Frech C."/>
            <person name="Turcotte B."/>
            <person name="Kopec K.O."/>
            <person name="Synnott J.M."/>
            <person name="Choo C."/>
            <person name="Paponov I."/>
            <person name="Finkler A."/>
            <person name="Soon Heng Tan C."/>
            <person name="Hutchins A.P."/>
            <person name="Weinmeier T."/>
            <person name="Rattei T."/>
            <person name="Chu J.S."/>
            <person name="Gimenez G."/>
            <person name="Irimia M."/>
            <person name="Rigden D.J."/>
            <person name="Fitzpatrick D.A."/>
            <person name="Lorenzo-Morales J."/>
            <person name="Bateman A."/>
            <person name="Chiu C.H."/>
            <person name="Tang P."/>
            <person name="Hegemann P."/>
            <person name="Fromm H."/>
            <person name="Raoult D."/>
            <person name="Greub G."/>
            <person name="Miranda-Saavedra D."/>
            <person name="Chen N."/>
            <person name="Nash P."/>
            <person name="Ginger M.L."/>
            <person name="Horn M."/>
            <person name="Schaap P."/>
            <person name="Caler L."/>
            <person name="Loftus B."/>
        </authorList>
    </citation>
    <scope>NUCLEOTIDE SEQUENCE [LARGE SCALE GENOMIC DNA]</scope>
    <source>
        <strain evidence="2 3">Neff</strain>
    </source>
</reference>
<evidence type="ECO:0000259" key="1">
    <source>
        <dbReference type="PROSITE" id="PS50112"/>
    </source>
</evidence>
<dbReference type="CDD" id="cd00130">
    <property type="entry name" value="PAS"/>
    <property type="match status" value="1"/>
</dbReference>
<dbReference type="Proteomes" id="UP000011083">
    <property type="component" value="Unassembled WGS sequence"/>
</dbReference>
<evidence type="ECO:0000313" key="2">
    <source>
        <dbReference type="EMBL" id="ELR11365.1"/>
    </source>
</evidence>
<organism evidence="2 3">
    <name type="scientific">Acanthamoeba castellanii (strain ATCC 30010 / Neff)</name>
    <dbReference type="NCBI Taxonomy" id="1257118"/>
    <lineage>
        <taxon>Eukaryota</taxon>
        <taxon>Amoebozoa</taxon>
        <taxon>Discosea</taxon>
        <taxon>Longamoebia</taxon>
        <taxon>Centramoebida</taxon>
        <taxon>Acanthamoebidae</taxon>
        <taxon>Acanthamoeba</taxon>
    </lineage>
</organism>
<sequence>MQIKREWCFPFLRSYDMRGKPFVADDLRKPVLVTSFKTRPVYANPQMCRLVGYSQEEILADRLELVLTTRTKFSFQRTLLGVWYANPLTPPESADVASREKMGVSDVRQSVVELLSQSGDLIMVQATGQFFYGPDGHLRCTVLCVERVLGVTRPPWTLGDDPVGEEEHQQRLELYREAIRQREEREWKRVEDSYYDPFFPAAAASPPATAVVAGGDHQPLPQAWDKEFLQFFVYFGGCEEVKMSLRGSPVTLRKPTAPFSVRMMEWSTRVYTPGTSGVNSTIVTPPAGTRVVCSDLAGGLCTSPSR</sequence>
<accession>L8GE39</accession>
<dbReference type="KEGG" id="acan:ACA1_134620"/>
<dbReference type="RefSeq" id="XP_004333378.1">
    <property type="nucleotide sequence ID" value="XM_004333330.1"/>
</dbReference>
<feature type="domain" description="PAS" evidence="1">
    <location>
        <begin position="23"/>
        <end position="59"/>
    </location>
</feature>
<dbReference type="AlphaFoldDB" id="L8GE39"/>
<evidence type="ECO:0000313" key="3">
    <source>
        <dbReference type="Proteomes" id="UP000011083"/>
    </source>
</evidence>
<name>L8GE39_ACACF</name>
<protein>
    <recommendedName>
        <fullName evidence="1">PAS domain-containing protein</fullName>
    </recommendedName>
</protein>
<dbReference type="GeneID" id="14911781"/>
<keyword evidence="3" id="KW-1185">Reference proteome</keyword>
<dbReference type="SUPFAM" id="SSF55785">
    <property type="entry name" value="PYP-like sensor domain (PAS domain)"/>
    <property type="match status" value="1"/>
</dbReference>
<dbReference type="InterPro" id="IPR035965">
    <property type="entry name" value="PAS-like_dom_sf"/>
</dbReference>
<dbReference type="InterPro" id="IPR000014">
    <property type="entry name" value="PAS"/>
</dbReference>
<gene>
    <name evidence="2" type="ORF">ACA1_134620</name>
</gene>
<proteinExistence type="predicted"/>
<dbReference type="Gene3D" id="3.30.450.20">
    <property type="entry name" value="PAS domain"/>
    <property type="match status" value="1"/>
</dbReference>
<dbReference type="PROSITE" id="PS50112">
    <property type="entry name" value="PAS"/>
    <property type="match status" value="1"/>
</dbReference>
<dbReference type="VEuPathDB" id="AmoebaDB:ACA1_134620"/>